<sequence length="322" mass="37024">MPLIPSKYHPPKKIFRNSHVSTLYAALFRKVESVKQKRERLELSDGDFMDLEWSFAPNKTENCIIVFHGLEGNANRHYVLGTAKIFNENNFDCCAAHYRNCSGERNRVFHSYHSGRTDDIKAVIDEVLGKKKYRNIVLKGFSLGGNLILKYAGENPEIPTEIKALIAISAPIELKGAMEQLQTRRNFLYTQNFLFDLKKKLKIKSEIFPEQLTQEQIKAIKTLEDFDNIYTSKANGFADADDYYRKSSAKQFLKNIKIPTLIINAKNDSFLSESCYPVNEAENNPILFLEIPDFGGHVGFVDENNVFYNEKRAVEFVRNLQM</sequence>
<evidence type="ECO:0000256" key="2">
    <source>
        <dbReference type="ARBA" id="ARBA00022487"/>
    </source>
</evidence>
<dbReference type="PANTHER" id="PTHR10794:SF94">
    <property type="entry name" value="ESTERASE YHET-RELATED"/>
    <property type="match status" value="1"/>
</dbReference>
<dbReference type="Proteomes" id="UP000831460">
    <property type="component" value="Chromosome"/>
</dbReference>
<dbReference type="InterPro" id="IPR029058">
    <property type="entry name" value="AB_hydrolase_fold"/>
</dbReference>
<dbReference type="EMBL" id="CP094532">
    <property type="protein sequence ID" value="UOE40040.1"/>
    <property type="molecule type" value="Genomic_DNA"/>
</dbReference>
<dbReference type="PANTHER" id="PTHR10794">
    <property type="entry name" value="ABHYDROLASE DOMAIN-CONTAINING PROTEIN"/>
    <property type="match status" value="1"/>
</dbReference>
<name>A0ABY4BLJ0_9FLAO</name>
<gene>
    <name evidence="5" type="ORF">MTP09_08910</name>
</gene>
<dbReference type="PROSITE" id="PS01133">
    <property type="entry name" value="UPF0017"/>
    <property type="match status" value="1"/>
</dbReference>
<dbReference type="RefSeq" id="WP_243548041.1">
    <property type="nucleotide sequence ID" value="NZ_CP094532.1"/>
</dbReference>
<dbReference type="Pfam" id="PF00561">
    <property type="entry name" value="Abhydrolase_1"/>
    <property type="match status" value="1"/>
</dbReference>
<dbReference type="InterPro" id="IPR050960">
    <property type="entry name" value="AB_hydrolase_4_sf"/>
</dbReference>
<comment type="similarity">
    <text evidence="1">Belongs to the AB hydrolase superfamily. AB hydrolase 4 family.</text>
</comment>
<dbReference type="SUPFAM" id="SSF53474">
    <property type="entry name" value="alpha/beta-Hydrolases"/>
    <property type="match status" value="1"/>
</dbReference>
<proteinExistence type="inferred from homology"/>
<keyword evidence="2" id="KW-0719">Serine esterase</keyword>
<organism evidence="5 6">
    <name type="scientific">Chryseobacterium suipulveris</name>
    <dbReference type="NCBI Taxonomy" id="2929800"/>
    <lineage>
        <taxon>Bacteria</taxon>
        <taxon>Pseudomonadati</taxon>
        <taxon>Bacteroidota</taxon>
        <taxon>Flavobacteriia</taxon>
        <taxon>Flavobacteriales</taxon>
        <taxon>Weeksellaceae</taxon>
        <taxon>Chryseobacterium group</taxon>
        <taxon>Chryseobacterium</taxon>
    </lineage>
</organism>
<accession>A0ABY4BLJ0</accession>
<dbReference type="Gene3D" id="3.40.50.1820">
    <property type="entry name" value="alpha/beta hydrolase"/>
    <property type="match status" value="1"/>
</dbReference>
<dbReference type="InterPro" id="IPR000073">
    <property type="entry name" value="AB_hydrolase_1"/>
</dbReference>
<feature type="domain" description="AB hydrolase-1" evidence="4">
    <location>
        <begin position="64"/>
        <end position="302"/>
    </location>
</feature>
<evidence type="ECO:0000256" key="1">
    <source>
        <dbReference type="ARBA" id="ARBA00010884"/>
    </source>
</evidence>
<evidence type="ECO:0000313" key="5">
    <source>
        <dbReference type="EMBL" id="UOE40040.1"/>
    </source>
</evidence>
<dbReference type="PIRSF" id="PIRSF005211">
    <property type="entry name" value="Ab_hydro_YheT"/>
    <property type="match status" value="1"/>
</dbReference>
<dbReference type="InterPro" id="IPR000952">
    <property type="entry name" value="AB_hydrolase_4_CS"/>
</dbReference>
<evidence type="ECO:0000313" key="6">
    <source>
        <dbReference type="Proteomes" id="UP000831460"/>
    </source>
</evidence>
<reference evidence="5 6" key="1">
    <citation type="submission" date="2022-03" db="EMBL/GenBank/DDBJ databases">
        <title>Chryseobacterium sp. isolated from particulate matters in swine house.</title>
        <authorList>
            <person name="Won M."/>
            <person name="Kim S.-J."/>
            <person name="Kwon S.-W."/>
        </authorList>
    </citation>
    <scope>NUCLEOTIDE SEQUENCE [LARGE SCALE GENOMIC DNA]</scope>
    <source>
        <strain evidence="5 6">SC2-2</strain>
    </source>
</reference>
<keyword evidence="3 5" id="KW-0378">Hydrolase</keyword>
<keyword evidence="6" id="KW-1185">Reference proteome</keyword>
<dbReference type="GO" id="GO:0016787">
    <property type="term" value="F:hydrolase activity"/>
    <property type="evidence" value="ECO:0007669"/>
    <property type="project" value="UniProtKB-KW"/>
</dbReference>
<dbReference type="InterPro" id="IPR012020">
    <property type="entry name" value="ABHD4"/>
</dbReference>
<evidence type="ECO:0000256" key="3">
    <source>
        <dbReference type="ARBA" id="ARBA00022801"/>
    </source>
</evidence>
<evidence type="ECO:0000259" key="4">
    <source>
        <dbReference type="Pfam" id="PF00561"/>
    </source>
</evidence>
<protein>
    <submittedName>
        <fullName evidence="5">Alpha/beta fold hydrolase</fullName>
    </submittedName>
</protein>